<feature type="binding site" evidence="10">
    <location>
        <position position="33"/>
    </location>
    <ligand>
        <name>ATP</name>
        <dbReference type="ChEBI" id="CHEBI:30616"/>
    </ligand>
</feature>
<evidence type="ECO:0000256" key="4">
    <source>
        <dbReference type="ARBA" id="ARBA00022679"/>
    </source>
</evidence>
<evidence type="ECO:0000256" key="3">
    <source>
        <dbReference type="ARBA" id="ARBA00022527"/>
    </source>
</evidence>
<feature type="compositionally biased region" description="Acidic residues" evidence="11">
    <location>
        <begin position="1131"/>
        <end position="1152"/>
    </location>
</feature>
<feature type="region of interest" description="Disordered" evidence="11">
    <location>
        <begin position="963"/>
        <end position="1069"/>
    </location>
</feature>
<dbReference type="Pfam" id="PF00069">
    <property type="entry name" value="Pkinase"/>
    <property type="match status" value="2"/>
</dbReference>
<evidence type="ECO:0000256" key="2">
    <source>
        <dbReference type="ARBA" id="ARBA00012513"/>
    </source>
</evidence>
<dbReference type="OrthoDB" id="248923at2759"/>
<feature type="region of interest" description="Disordered" evidence="11">
    <location>
        <begin position="563"/>
        <end position="630"/>
    </location>
</feature>
<feature type="compositionally biased region" description="Polar residues" evidence="11">
    <location>
        <begin position="802"/>
        <end position="819"/>
    </location>
</feature>
<feature type="compositionally biased region" description="Acidic residues" evidence="11">
    <location>
        <begin position="1175"/>
        <end position="1190"/>
    </location>
</feature>
<keyword evidence="5 10" id="KW-0547">Nucleotide-binding</keyword>
<sequence length="1435" mass="158682">MDKYQRLRKIGEGAFGKAVLVRHKGNNRQCVVKEINIVRMSPKEREESRKEVAVLAQLKHPNIVAYIESFEESGTLHIVMNYCAGGDLYSKINSQRGVLFAEEQNIFLTTSGAVQLGDFGIAKVLNNTVELARTCIGTPYYLSPEIVENKPYNNKSDIWSLGCVLYELTTHKHAFEAGNMKNLVLKIIRGSYPPIPPQYSYDLRGLIAQLLKRAPRDRPSINSILQKNIIMQRVRSLLSAEQIADEFSHTVMHGAKVAKALPPGPRPSSAPKKEAIQGLPQQGGSIIPAAVYGRPLSARKSQGRSSGDLKKKAGAGDVGNRPLPVPGQMEWEQKKKEMLDKEQKRREDLKKQQEEAAQRHKNLLEKQKMDRINKSKEEGWKSLVDSLEDNKESPQSPQAGGDARPLPIPKQLEPVHPNFLENRKPRQAGNYEEYIMYLDKLKNQRIEREKALDQRAAGKRQQKQRKEPELLRIIMRRREAAMNKARGHAELYGYRPPSGAGKASPSPRPGQARPALQLGRNKEEQEYLQNLRQIREQNMHERRAIKHKLTADDNIGEKKEIEAEQRRKKVEALRQQADDWAKKKKDYLEQERQKLLNKQFVAGDQAKRPPMTPSNRPGSARSMQPAPPVPITGVLQVIGVRADSAVPPAGKGQMPPQPEEPQVSSVQQKKIEILKKLNEQSPARGKWGAGGADVPLAAAEGVEMRGKWGKEVVSPLAVTQADSPAPESSRPQWDKEEKLRLSAIPLEQTSSQMEATSARDQVIRNPKNVGDNPCLPRNQWGRPGSTVVKALNKLPVCEGTMTLDSDGSQEGAGNSASPGNTPPAIGSTVTLSKGPTPSPVPTPVPSVRPPIRSGTITIKAADAATVSTTASSVEVEKLGKVRGKGGPTSADVVVKATVAILPIATDISAQNDSELPVGEVELPGSNRFVQSEGPDSNLLEATEDAKSNRLQTLLEVTEICSETEQFTSEDTNTVSSDKTVQDKENLPQEQVNLEDEDKSTDSVKPQSPTTPAVNKKPKIPQKPRPLPKPNLPLKPDKSFISSEQGSEKPASVDVGDKTAKLEQQKTADHEKKLLLNMEERSHSVQKGLTTGNYDLKDIQMLRTCSEPDLTRLFRTTIRCVQATLRRHQSLDMEEKEEAQSDDSGQENEEDDKCDVTENVSAVEKDKELLENKDNNDEDTSEFIDDDEEELMNLRETMQSFLIDDDDPGTPPVGKIKFSLSASGGSSKDDKSGGREAVASGKKESRDGGVGQPKPSQGSPVRSKSESLLVHGPQSGDGGDNEEVGEPEEEVPDYNVEEIFGIDDSDEETVFGDEDGDSDFDLYSRLEHQRAELERELGFEKFIQVYKTVQALQEDEDENMEEGARIAIGMLGPDKQNLYPRIFQLVMADTAFTEGRLTFLLSFTHTDTHITCDSLLHECEAEGENLNGEADRSLDV</sequence>
<evidence type="ECO:0000256" key="7">
    <source>
        <dbReference type="ARBA" id="ARBA00022840"/>
    </source>
</evidence>
<feature type="region of interest" description="Disordered" evidence="11">
    <location>
        <begin position="259"/>
        <end position="281"/>
    </location>
</feature>
<evidence type="ECO:0000256" key="6">
    <source>
        <dbReference type="ARBA" id="ARBA00022777"/>
    </source>
</evidence>
<dbReference type="GO" id="GO:0005524">
    <property type="term" value="F:ATP binding"/>
    <property type="evidence" value="ECO:0007669"/>
    <property type="project" value="UniProtKB-UniRule"/>
</dbReference>
<dbReference type="InterPro" id="IPR017441">
    <property type="entry name" value="Protein_kinase_ATP_BS"/>
</dbReference>
<keyword evidence="7 10" id="KW-0067">ATP-binding</keyword>
<evidence type="ECO:0000256" key="10">
    <source>
        <dbReference type="PROSITE-ProRule" id="PRU10141"/>
    </source>
</evidence>
<evidence type="ECO:0000256" key="5">
    <source>
        <dbReference type="ARBA" id="ARBA00022741"/>
    </source>
</evidence>
<evidence type="ECO:0000256" key="8">
    <source>
        <dbReference type="ARBA" id="ARBA00047899"/>
    </source>
</evidence>
<evidence type="ECO:0000259" key="12">
    <source>
        <dbReference type="PROSITE" id="PS50011"/>
    </source>
</evidence>
<dbReference type="InterPro" id="IPR000719">
    <property type="entry name" value="Prot_kinase_dom"/>
</dbReference>
<protein>
    <recommendedName>
        <fullName evidence="2">non-specific serine/threonine protein kinase</fullName>
        <ecNumber evidence="2">2.7.11.1</ecNumber>
    </recommendedName>
</protein>
<keyword evidence="14" id="KW-1185">Reference proteome</keyword>
<evidence type="ECO:0000256" key="11">
    <source>
        <dbReference type="SAM" id="MobiDB-lite"/>
    </source>
</evidence>
<feature type="compositionally biased region" description="Basic and acidic residues" evidence="11">
    <location>
        <begin position="331"/>
        <end position="380"/>
    </location>
</feature>
<evidence type="ECO:0000313" key="13">
    <source>
        <dbReference type="EMBL" id="PVD34804.1"/>
    </source>
</evidence>
<organism evidence="13 14">
    <name type="scientific">Pomacea canaliculata</name>
    <name type="common">Golden apple snail</name>
    <dbReference type="NCBI Taxonomy" id="400727"/>
    <lineage>
        <taxon>Eukaryota</taxon>
        <taxon>Metazoa</taxon>
        <taxon>Spiralia</taxon>
        <taxon>Lophotrochozoa</taxon>
        <taxon>Mollusca</taxon>
        <taxon>Gastropoda</taxon>
        <taxon>Caenogastropoda</taxon>
        <taxon>Architaenioglossa</taxon>
        <taxon>Ampullarioidea</taxon>
        <taxon>Ampullariidae</taxon>
        <taxon>Pomacea</taxon>
    </lineage>
</organism>
<dbReference type="GO" id="GO:0004674">
    <property type="term" value="F:protein serine/threonine kinase activity"/>
    <property type="evidence" value="ECO:0007669"/>
    <property type="project" value="UniProtKB-KW"/>
</dbReference>
<dbReference type="SUPFAM" id="SSF56112">
    <property type="entry name" value="Protein kinase-like (PK-like)"/>
    <property type="match status" value="1"/>
</dbReference>
<feature type="region of interest" description="Disordered" evidence="11">
    <location>
        <begin position="645"/>
        <end position="667"/>
    </location>
</feature>
<dbReference type="InterPro" id="IPR011009">
    <property type="entry name" value="Kinase-like_dom_sf"/>
</dbReference>
<feature type="compositionally biased region" description="Pro residues" evidence="11">
    <location>
        <begin position="1022"/>
        <end position="1032"/>
    </location>
</feature>
<dbReference type="PROSITE" id="PS00107">
    <property type="entry name" value="PROTEIN_KINASE_ATP"/>
    <property type="match status" value="1"/>
</dbReference>
<feature type="region of interest" description="Disordered" evidence="11">
    <location>
        <begin position="1125"/>
        <end position="1293"/>
    </location>
</feature>
<dbReference type="FunFam" id="3.30.200.20:FF:000097">
    <property type="entry name" value="Probable serine/threonine-protein kinase nek1"/>
    <property type="match status" value="1"/>
</dbReference>
<comment type="catalytic activity">
    <reaction evidence="8">
        <text>L-threonyl-[protein] + ATP = O-phospho-L-threonyl-[protein] + ADP + H(+)</text>
        <dbReference type="Rhea" id="RHEA:46608"/>
        <dbReference type="Rhea" id="RHEA-COMP:11060"/>
        <dbReference type="Rhea" id="RHEA-COMP:11605"/>
        <dbReference type="ChEBI" id="CHEBI:15378"/>
        <dbReference type="ChEBI" id="CHEBI:30013"/>
        <dbReference type="ChEBI" id="CHEBI:30616"/>
        <dbReference type="ChEBI" id="CHEBI:61977"/>
        <dbReference type="ChEBI" id="CHEBI:456216"/>
        <dbReference type="EC" id="2.7.11.1"/>
    </reaction>
</comment>
<comment type="caution">
    <text evidence="13">The sequence shown here is derived from an EMBL/GenBank/DDBJ whole genome shotgun (WGS) entry which is preliminary data.</text>
</comment>
<keyword evidence="3" id="KW-0723">Serine/threonine-protein kinase</keyword>
<accession>A0A2T7PN05</accession>
<gene>
    <name evidence="13" type="ORF">C0Q70_06082</name>
</gene>
<keyword evidence="6" id="KW-0418">Kinase</keyword>
<dbReference type="Proteomes" id="UP000245119">
    <property type="component" value="Linkage Group LG3"/>
</dbReference>
<comment type="catalytic activity">
    <reaction evidence="9">
        <text>L-seryl-[protein] + ATP = O-phospho-L-seryl-[protein] + ADP + H(+)</text>
        <dbReference type="Rhea" id="RHEA:17989"/>
        <dbReference type="Rhea" id="RHEA-COMP:9863"/>
        <dbReference type="Rhea" id="RHEA-COMP:11604"/>
        <dbReference type="ChEBI" id="CHEBI:15378"/>
        <dbReference type="ChEBI" id="CHEBI:29999"/>
        <dbReference type="ChEBI" id="CHEBI:30616"/>
        <dbReference type="ChEBI" id="CHEBI:83421"/>
        <dbReference type="ChEBI" id="CHEBI:456216"/>
        <dbReference type="EC" id="2.7.11.1"/>
    </reaction>
</comment>
<proteinExistence type="inferred from homology"/>
<evidence type="ECO:0000256" key="1">
    <source>
        <dbReference type="ARBA" id="ARBA00010886"/>
    </source>
</evidence>
<dbReference type="PANTHER" id="PTHR44899">
    <property type="entry name" value="CAMK FAMILY PROTEIN KINASE"/>
    <property type="match status" value="1"/>
</dbReference>
<dbReference type="PROSITE" id="PS50011">
    <property type="entry name" value="PROTEIN_KINASE_DOM"/>
    <property type="match status" value="1"/>
</dbReference>
<evidence type="ECO:0000313" key="14">
    <source>
        <dbReference type="Proteomes" id="UP000245119"/>
    </source>
</evidence>
<feature type="compositionally biased region" description="Acidic residues" evidence="11">
    <location>
        <begin position="1278"/>
        <end position="1293"/>
    </location>
</feature>
<feature type="region of interest" description="Disordered" evidence="11">
    <location>
        <begin position="801"/>
        <end position="851"/>
    </location>
</feature>
<feature type="compositionally biased region" description="Polar residues" evidence="11">
    <location>
        <begin position="1002"/>
        <end position="1012"/>
    </location>
</feature>
<feature type="domain" description="Protein kinase" evidence="12">
    <location>
        <begin position="4"/>
        <end position="231"/>
    </location>
</feature>
<dbReference type="Gene3D" id="3.30.200.20">
    <property type="entry name" value="Phosphorylase Kinase, domain 1"/>
    <property type="match status" value="1"/>
</dbReference>
<feature type="compositionally biased region" description="Low complexity" evidence="11">
    <location>
        <begin position="495"/>
        <end position="505"/>
    </location>
</feature>
<feature type="compositionally biased region" description="Basic and acidic residues" evidence="11">
    <location>
        <begin position="1162"/>
        <end position="1174"/>
    </location>
</feature>
<feature type="compositionally biased region" description="Basic and acidic residues" evidence="11">
    <location>
        <begin position="1054"/>
        <end position="1069"/>
    </location>
</feature>
<reference evidence="13 14" key="1">
    <citation type="submission" date="2018-04" db="EMBL/GenBank/DDBJ databases">
        <title>The genome of golden apple snail Pomacea canaliculata provides insight into stress tolerance and invasive adaptation.</title>
        <authorList>
            <person name="Liu C."/>
            <person name="Liu B."/>
            <person name="Ren Y."/>
            <person name="Zhang Y."/>
            <person name="Wang H."/>
            <person name="Li S."/>
            <person name="Jiang F."/>
            <person name="Yin L."/>
            <person name="Zhang G."/>
            <person name="Qian W."/>
            <person name="Fan W."/>
        </authorList>
    </citation>
    <scope>NUCLEOTIDE SEQUENCE [LARGE SCALE GENOMIC DNA]</scope>
    <source>
        <strain evidence="13">SZHN2017</strain>
        <tissue evidence="13">Muscle</tissue>
    </source>
</reference>
<name>A0A2T7PN05_POMCA</name>
<evidence type="ECO:0000256" key="9">
    <source>
        <dbReference type="ARBA" id="ARBA00048679"/>
    </source>
</evidence>
<dbReference type="PANTHER" id="PTHR44899:SF3">
    <property type="entry name" value="SERINE_THREONINE-PROTEIN KINASE NEK1"/>
    <property type="match status" value="1"/>
</dbReference>
<feature type="region of interest" description="Disordered" evidence="11">
    <location>
        <begin position="490"/>
        <end position="521"/>
    </location>
</feature>
<feature type="compositionally biased region" description="Polar residues" evidence="11">
    <location>
        <begin position="963"/>
        <end position="978"/>
    </location>
</feature>
<dbReference type="InterPro" id="IPR051131">
    <property type="entry name" value="NEK_Ser/Thr_kinase_NIMA"/>
</dbReference>
<keyword evidence="4" id="KW-0808">Transferase</keyword>
<dbReference type="EC" id="2.7.11.1" evidence="2"/>
<comment type="similarity">
    <text evidence="1">Belongs to the protein kinase superfamily. NEK Ser/Thr protein kinase family. NIMA subfamily.</text>
</comment>
<feature type="compositionally biased region" description="Pro residues" evidence="11">
    <location>
        <begin position="836"/>
        <end position="848"/>
    </location>
</feature>
<feature type="compositionally biased region" description="Basic and acidic residues" evidence="11">
    <location>
        <begin position="563"/>
        <end position="594"/>
    </location>
</feature>
<feature type="region of interest" description="Disordered" evidence="11">
    <location>
        <begin position="296"/>
        <end position="425"/>
    </location>
</feature>
<dbReference type="Gene3D" id="1.10.510.10">
    <property type="entry name" value="Transferase(Phosphotransferase) domain 1"/>
    <property type="match status" value="1"/>
</dbReference>
<dbReference type="EMBL" id="PZQS01000003">
    <property type="protein sequence ID" value="PVD34804.1"/>
    <property type="molecule type" value="Genomic_DNA"/>
</dbReference>